<reference evidence="1" key="1">
    <citation type="journal article" date="2022" name="bioRxiv">
        <title>Sequencing and chromosome-scale assembly of the giantPleurodeles waltlgenome.</title>
        <authorList>
            <person name="Brown T."/>
            <person name="Elewa A."/>
            <person name="Iarovenko S."/>
            <person name="Subramanian E."/>
            <person name="Araus A.J."/>
            <person name="Petzold A."/>
            <person name="Susuki M."/>
            <person name="Suzuki K.-i.T."/>
            <person name="Hayashi T."/>
            <person name="Toyoda A."/>
            <person name="Oliveira C."/>
            <person name="Osipova E."/>
            <person name="Leigh N.D."/>
            <person name="Simon A."/>
            <person name="Yun M.H."/>
        </authorList>
    </citation>
    <scope>NUCLEOTIDE SEQUENCE</scope>
    <source>
        <strain evidence="1">20211129_DDA</strain>
        <tissue evidence="1">Liver</tissue>
    </source>
</reference>
<comment type="caution">
    <text evidence="1">The sequence shown here is derived from an EMBL/GenBank/DDBJ whole genome shotgun (WGS) entry which is preliminary data.</text>
</comment>
<sequence length="103" mass="11016">MVLYILLETEVTHSCSFGHGAVYTPGTEVTHSCVFSHGAVYTPRTEVTHSCVFSHGAVYTVGDGSDTAATSAVVLCLLREMEVTPGDGSDTELRFQPWCCVEG</sequence>
<evidence type="ECO:0000313" key="2">
    <source>
        <dbReference type="Proteomes" id="UP001066276"/>
    </source>
</evidence>
<keyword evidence="2" id="KW-1185">Reference proteome</keyword>
<proteinExistence type="predicted"/>
<protein>
    <submittedName>
        <fullName evidence="1">Uncharacterized protein</fullName>
    </submittedName>
</protein>
<organism evidence="1 2">
    <name type="scientific">Pleurodeles waltl</name>
    <name type="common">Iberian ribbed newt</name>
    <dbReference type="NCBI Taxonomy" id="8319"/>
    <lineage>
        <taxon>Eukaryota</taxon>
        <taxon>Metazoa</taxon>
        <taxon>Chordata</taxon>
        <taxon>Craniata</taxon>
        <taxon>Vertebrata</taxon>
        <taxon>Euteleostomi</taxon>
        <taxon>Amphibia</taxon>
        <taxon>Batrachia</taxon>
        <taxon>Caudata</taxon>
        <taxon>Salamandroidea</taxon>
        <taxon>Salamandridae</taxon>
        <taxon>Pleurodelinae</taxon>
        <taxon>Pleurodeles</taxon>
    </lineage>
</organism>
<dbReference type="EMBL" id="JANPWB010000001">
    <property type="protein sequence ID" value="KAJ1212593.1"/>
    <property type="molecule type" value="Genomic_DNA"/>
</dbReference>
<accession>A0AAV7WGZ3</accession>
<dbReference type="Proteomes" id="UP001066276">
    <property type="component" value="Chromosome 1_1"/>
</dbReference>
<dbReference type="AlphaFoldDB" id="A0AAV7WGZ3"/>
<gene>
    <name evidence="1" type="ORF">NDU88_000248</name>
</gene>
<evidence type="ECO:0000313" key="1">
    <source>
        <dbReference type="EMBL" id="KAJ1212593.1"/>
    </source>
</evidence>
<name>A0AAV7WGZ3_PLEWA</name>